<protein>
    <submittedName>
        <fullName evidence="2">Camelysin metallo-endopeptidase</fullName>
    </submittedName>
</protein>
<keyword evidence="1" id="KW-1133">Transmembrane helix</keyword>
<keyword evidence="3" id="KW-1185">Reference proteome</keyword>
<evidence type="ECO:0000313" key="2">
    <source>
        <dbReference type="EMBL" id="SHH56231.1"/>
    </source>
</evidence>
<dbReference type="Proteomes" id="UP000186132">
    <property type="component" value="Unassembled WGS sequence"/>
</dbReference>
<sequence length="222" mass="22028">MPTSTHHSCRRGRFGVTRSLAAATAGVAGIALTAGAVYATMSADASNTTAEQVSSGTLKLVLSDRGAGFGQQIADIAPTDVVNRYVDLANTGTLAGRALTVAVADAAPTALTTDAVRGLHVTVSQCAGATWDPTSGQCGAGGTVTKLIDTAALAALAATPAAVSAGTLAPGDTVHLQVAVALPDQVETTVNGVLPVNTIQGLSASLTWTFAEAQRTGVTTNN</sequence>
<evidence type="ECO:0000313" key="3">
    <source>
        <dbReference type="Proteomes" id="UP000186132"/>
    </source>
</evidence>
<evidence type="ECO:0000256" key="1">
    <source>
        <dbReference type="SAM" id="Phobius"/>
    </source>
</evidence>
<gene>
    <name evidence="2" type="ORF">SAMN05443575_4090</name>
</gene>
<keyword evidence="1" id="KW-0812">Transmembrane</keyword>
<dbReference type="InterPro" id="IPR022121">
    <property type="entry name" value="Peptidase_M73_camelysin"/>
</dbReference>
<dbReference type="OrthoDB" id="4942066at2"/>
<keyword evidence="1" id="KW-0472">Membrane</keyword>
<dbReference type="EMBL" id="FQVU01000007">
    <property type="protein sequence ID" value="SHH56231.1"/>
    <property type="molecule type" value="Genomic_DNA"/>
</dbReference>
<accession>A0A1M5U024</accession>
<name>A0A1M5U024_9ACTN</name>
<organism evidence="2 3">
    <name type="scientific">Jatrophihabitans endophyticus</name>
    <dbReference type="NCBI Taxonomy" id="1206085"/>
    <lineage>
        <taxon>Bacteria</taxon>
        <taxon>Bacillati</taxon>
        <taxon>Actinomycetota</taxon>
        <taxon>Actinomycetes</taxon>
        <taxon>Jatrophihabitantales</taxon>
        <taxon>Jatrophihabitantaceae</taxon>
        <taxon>Jatrophihabitans</taxon>
    </lineage>
</organism>
<dbReference type="STRING" id="1206085.SAMN05443575_4090"/>
<dbReference type="AlphaFoldDB" id="A0A1M5U024"/>
<dbReference type="Pfam" id="PF12389">
    <property type="entry name" value="Peptidase_M73"/>
    <property type="match status" value="1"/>
</dbReference>
<feature type="transmembrane region" description="Helical" evidence="1">
    <location>
        <begin position="20"/>
        <end position="41"/>
    </location>
</feature>
<proteinExistence type="predicted"/>
<reference evidence="2 3" key="1">
    <citation type="submission" date="2016-11" db="EMBL/GenBank/DDBJ databases">
        <authorList>
            <person name="Jaros S."/>
            <person name="Januszkiewicz K."/>
            <person name="Wedrychowicz H."/>
        </authorList>
    </citation>
    <scope>NUCLEOTIDE SEQUENCE [LARGE SCALE GENOMIC DNA]</scope>
    <source>
        <strain evidence="2 3">DSM 45627</strain>
    </source>
</reference>
<dbReference type="RefSeq" id="WP_073392287.1">
    <property type="nucleotide sequence ID" value="NZ_FQVU01000007.1"/>
</dbReference>